<dbReference type="InterPro" id="IPR011009">
    <property type="entry name" value="Kinase-like_dom_sf"/>
</dbReference>
<dbReference type="GO" id="GO:0005634">
    <property type="term" value="C:nucleus"/>
    <property type="evidence" value="ECO:0007669"/>
    <property type="project" value="TreeGrafter"/>
</dbReference>
<proteinExistence type="inferred from homology"/>
<evidence type="ECO:0000256" key="5">
    <source>
        <dbReference type="ARBA" id="ARBA00022777"/>
    </source>
</evidence>
<dbReference type="Gene3D" id="1.10.510.10">
    <property type="entry name" value="Transferase(Phosphotransferase) domain 1"/>
    <property type="match status" value="1"/>
</dbReference>
<dbReference type="InterPro" id="IPR050591">
    <property type="entry name" value="GSK-3"/>
</dbReference>
<dbReference type="AlphaFoldDB" id="A0A7S4HX16"/>
<accession>A0A7S4HX16</accession>
<dbReference type="GO" id="GO:0030154">
    <property type="term" value="P:cell differentiation"/>
    <property type="evidence" value="ECO:0007669"/>
    <property type="project" value="TreeGrafter"/>
</dbReference>
<dbReference type="PANTHER" id="PTHR24057:SF0">
    <property type="entry name" value="PROTEIN KINASE SHAGGY-RELATED"/>
    <property type="match status" value="1"/>
</dbReference>
<dbReference type="PROSITE" id="PS50011">
    <property type="entry name" value="PROTEIN_KINASE_DOM"/>
    <property type="match status" value="1"/>
</dbReference>
<dbReference type="InterPro" id="IPR008271">
    <property type="entry name" value="Ser/Thr_kinase_AS"/>
</dbReference>
<evidence type="ECO:0000256" key="2">
    <source>
        <dbReference type="ARBA" id="ARBA00022527"/>
    </source>
</evidence>
<dbReference type="CDD" id="cd14137">
    <property type="entry name" value="STKc_GSK3"/>
    <property type="match status" value="1"/>
</dbReference>
<dbReference type="PROSITE" id="PS00108">
    <property type="entry name" value="PROTEIN_KINASE_ST"/>
    <property type="match status" value="1"/>
</dbReference>
<name>A0A7S4HX16_9EUKA</name>
<dbReference type="InterPro" id="IPR039192">
    <property type="entry name" value="STKc_GSK3"/>
</dbReference>
<evidence type="ECO:0000256" key="1">
    <source>
        <dbReference type="ARBA" id="ARBA00005527"/>
    </source>
</evidence>
<sequence length="369" mass="41502">MAKRDDHLTKPLRNLNLGQHASLTITANGNTYVTNEVVGRGSFGVVFKATCENDNSTVAIKKVLQDQRFKNRELQILQTLDHLNIVRLRDSFYCSEGDKVYLHLVMEHVPETIHAATKAYTRANSSMPMIYVKLYIYQLARALGYLHAKGVCHRDIKPQNLLVDANRGILKLCDFGSAKNLGPGESSVAYICSRYYRAPELILKATKYSTAIDLWSTGCVLGEALIGTPLFPGKNTFSQLIEIVKILGTPTDEQINKMNKEHDGQIKFTTQRGPKPWEDILGDRSSPEAVDLLSKLLVYEPLKRISALEICAHPFFDSLRDETTKLPNGDELPELFNWSVQELRTVSPEVCSKLVPLRFRSNYDPSVFA</sequence>
<dbReference type="FunFam" id="1.10.510.10:FF:000082">
    <property type="entry name" value="Shaggy-related protein kinase kappa"/>
    <property type="match status" value="1"/>
</dbReference>
<dbReference type="GO" id="GO:0005524">
    <property type="term" value="F:ATP binding"/>
    <property type="evidence" value="ECO:0007669"/>
    <property type="project" value="UniProtKB-UniRule"/>
</dbReference>
<evidence type="ECO:0000256" key="3">
    <source>
        <dbReference type="ARBA" id="ARBA00022679"/>
    </source>
</evidence>
<reference evidence="10" key="1">
    <citation type="submission" date="2021-01" db="EMBL/GenBank/DDBJ databases">
        <authorList>
            <person name="Corre E."/>
            <person name="Pelletier E."/>
            <person name="Niang G."/>
            <person name="Scheremetjew M."/>
            <person name="Finn R."/>
            <person name="Kale V."/>
            <person name="Holt S."/>
            <person name="Cochrane G."/>
            <person name="Meng A."/>
            <person name="Brown T."/>
            <person name="Cohen L."/>
        </authorList>
    </citation>
    <scope>NUCLEOTIDE SEQUENCE</scope>
    <source>
        <strain evidence="10">DIVA3 518/3/11/1/6</strain>
    </source>
</reference>
<dbReference type="PROSITE" id="PS00107">
    <property type="entry name" value="PROTEIN_KINASE_ATP"/>
    <property type="match status" value="1"/>
</dbReference>
<keyword evidence="5" id="KW-0418">Kinase</keyword>
<evidence type="ECO:0000256" key="4">
    <source>
        <dbReference type="ARBA" id="ARBA00022741"/>
    </source>
</evidence>
<dbReference type="GO" id="GO:0005737">
    <property type="term" value="C:cytoplasm"/>
    <property type="evidence" value="ECO:0007669"/>
    <property type="project" value="TreeGrafter"/>
</dbReference>
<dbReference type="EMBL" id="HBKP01007704">
    <property type="protein sequence ID" value="CAE2211894.1"/>
    <property type="molecule type" value="Transcribed_RNA"/>
</dbReference>
<keyword evidence="3" id="KW-0808">Transferase</keyword>
<keyword evidence="4 7" id="KW-0547">Nucleotide-binding</keyword>
<dbReference type="GO" id="GO:0007165">
    <property type="term" value="P:signal transduction"/>
    <property type="evidence" value="ECO:0007669"/>
    <property type="project" value="TreeGrafter"/>
</dbReference>
<dbReference type="GO" id="GO:0004674">
    <property type="term" value="F:protein serine/threonine kinase activity"/>
    <property type="evidence" value="ECO:0007669"/>
    <property type="project" value="UniProtKB-KW"/>
</dbReference>
<evidence type="ECO:0000256" key="6">
    <source>
        <dbReference type="ARBA" id="ARBA00022840"/>
    </source>
</evidence>
<dbReference type="SMART" id="SM00220">
    <property type="entry name" value="S_TKc"/>
    <property type="match status" value="1"/>
</dbReference>
<dbReference type="InterPro" id="IPR000719">
    <property type="entry name" value="Prot_kinase_dom"/>
</dbReference>
<feature type="binding site" evidence="7">
    <location>
        <position position="62"/>
    </location>
    <ligand>
        <name>ATP</name>
        <dbReference type="ChEBI" id="CHEBI:30616"/>
    </ligand>
</feature>
<organism evidence="10">
    <name type="scientific">Vannella robusta</name>
    <dbReference type="NCBI Taxonomy" id="1487602"/>
    <lineage>
        <taxon>Eukaryota</taxon>
        <taxon>Amoebozoa</taxon>
        <taxon>Discosea</taxon>
        <taxon>Flabellinia</taxon>
        <taxon>Vannellidae</taxon>
        <taxon>Vannella</taxon>
    </lineage>
</organism>
<dbReference type="Gene3D" id="3.30.200.20">
    <property type="entry name" value="Phosphorylase Kinase, domain 1"/>
    <property type="match status" value="1"/>
</dbReference>
<evidence type="ECO:0000259" key="9">
    <source>
        <dbReference type="PROSITE" id="PS50011"/>
    </source>
</evidence>
<dbReference type="PANTHER" id="PTHR24057">
    <property type="entry name" value="GLYCOGEN SYNTHASE KINASE-3 ALPHA"/>
    <property type="match status" value="1"/>
</dbReference>
<evidence type="ECO:0000256" key="7">
    <source>
        <dbReference type="PROSITE-ProRule" id="PRU10141"/>
    </source>
</evidence>
<comment type="similarity">
    <text evidence="1">Belongs to the protein kinase superfamily. CMGC Ser/Thr protein kinase family. GSK-3 subfamily.</text>
</comment>
<dbReference type="InterPro" id="IPR017441">
    <property type="entry name" value="Protein_kinase_ATP_BS"/>
</dbReference>
<keyword evidence="6 7" id="KW-0067">ATP-binding</keyword>
<keyword evidence="2 8" id="KW-0723">Serine/threonine-protein kinase</keyword>
<dbReference type="SUPFAM" id="SSF56112">
    <property type="entry name" value="Protein kinase-like (PK-like)"/>
    <property type="match status" value="1"/>
</dbReference>
<gene>
    <name evidence="10" type="ORF">VSP0166_LOCUS5543</name>
</gene>
<dbReference type="Pfam" id="PF00069">
    <property type="entry name" value="Pkinase"/>
    <property type="match status" value="1"/>
</dbReference>
<feature type="domain" description="Protein kinase" evidence="9">
    <location>
        <begin position="32"/>
        <end position="316"/>
    </location>
</feature>
<evidence type="ECO:0000313" key="10">
    <source>
        <dbReference type="EMBL" id="CAE2211894.1"/>
    </source>
</evidence>
<protein>
    <recommendedName>
        <fullName evidence="9">Protein kinase domain-containing protein</fullName>
    </recommendedName>
</protein>
<evidence type="ECO:0000256" key="8">
    <source>
        <dbReference type="RuleBase" id="RU000304"/>
    </source>
</evidence>